<name>K1Z3X3_9BACT</name>
<keyword evidence="1" id="KW-0812">Transmembrane</keyword>
<comment type="caution">
    <text evidence="2">The sequence shown here is derived from an EMBL/GenBank/DDBJ whole genome shotgun (WGS) entry which is preliminary data.</text>
</comment>
<feature type="transmembrane region" description="Helical" evidence="1">
    <location>
        <begin position="12"/>
        <end position="29"/>
    </location>
</feature>
<accession>K1Z3X3</accession>
<protein>
    <submittedName>
        <fullName evidence="2">Uncharacterized protein</fullName>
    </submittedName>
</protein>
<keyword evidence="1" id="KW-0472">Membrane</keyword>
<keyword evidence="1" id="KW-1133">Transmembrane helix</keyword>
<gene>
    <name evidence="2" type="ORF">ACD_71C00209G0004</name>
</gene>
<sequence>MDFIYDSRVLAWVIFALWYYIFIYLLPDIKTLKLKINKMENKIEELKLSNK</sequence>
<evidence type="ECO:0000313" key="2">
    <source>
        <dbReference type="EMBL" id="EKD44222.1"/>
    </source>
</evidence>
<evidence type="ECO:0000256" key="1">
    <source>
        <dbReference type="SAM" id="Phobius"/>
    </source>
</evidence>
<proteinExistence type="predicted"/>
<dbReference type="AlphaFoldDB" id="K1Z3X3"/>
<dbReference type="EMBL" id="AMFJ01028940">
    <property type="protein sequence ID" value="EKD44222.1"/>
    <property type="molecule type" value="Genomic_DNA"/>
</dbReference>
<organism evidence="2">
    <name type="scientific">uncultured bacterium</name>
    <name type="common">gcode 4</name>
    <dbReference type="NCBI Taxonomy" id="1234023"/>
    <lineage>
        <taxon>Bacteria</taxon>
        <taxon>environmental samples</taxon>
    </lineage>
</organism>
<reference evidence="2" key="1">
    <citation type="journal article" date="2012" name="Science">
        <title>Fermentation, hydrogen, and sulfur metabolism in multiple uncultivated bacterial phyla.</title>
        <authorList>
            <person name="Wrighton K.C."/>
            <person name="Thomas B.C."/>
            <person name="Sharon I."/>
            <person name="Miller C.S."/>
            <person name="Castelle C.J."/>
            <person name="VerBerkmoes N.C."/>
            <person name="Wilkins M.J."/>
            <person name="Hettich R.L."/>
            <person name="Lipton M.S."/>
            <person name="Williams K.H."/>
            <person name="Long P.E."/>
            <person name="Banfield J.F."/>
        </authorList>
    </citation>
    <scope>NUCLEOTIDE SEQUENCE [LARGE SCALE GENOMIC DNA]</scope>
</reference>